<proteinExistence type="inferred from homology"/>
<keyword evidence="2 4" id="KW-0472">Membrane</keyword>
<feature type="domain" description="TonB-dependent receptor-like beta-barrel" evidence="6">
    <location>
        <begin position="342"/>
        <end position="860"/>
    </location>
</feature>
<evidence type="ECO:0000256" key="5">
    <source>
        <dbReference type="SAM" id="SignalP"/>
    </source>
</evidence>
<dbReference type="PANTHER" id="PTHR40980:SF5">
    <property type="entry name" value="TONB-DEPENDENT RECEPTOR"/>
    <property type="match status" value="1"/>
</dbReference>
<keyword evidence="5" id="KW-0732">Signal</keyword>
<evidence type="ECO:0000313" key="9">
    <source>
        <dbReference type="Proteomes" id="UP000537130"/>
    </source>
</evidence>
<evidence type="ECO:0000256" key="3">
    <source>
        <dbReference type="ARBA" id="ARBA00023237"/>
    </source>
</evidence>
<dbReference type="AlphaFoldDB" id="A0A7W4W3A3"/>
<evidence type="ECO:0000259" key="7">
    <source>
        <dbReference type="Pfam" id="PF07715"/>
    </source>
</evidence>
<gene>
    <name evidence="8" type="ORF">FHR99_000907</name>
</gene>
<evidence type="ECO:0000259" key="6">
    <source>
        <dbReference type="Pfam" id="PF00593"/>
    </source>
</evidence>
<comment type="subcellular location">
    <subcellularLocation>
        <location evidence="1 4">Cell outer membrane</location>
    </subcellularLocation>
</comment>
<keyword evidence="4" id="KW-0798">TonB box</keyword>
<feature type="chain" id="PRO_5030541030" evidence="5">
    <location>
        <begin position="27"/>
        <end position="896"/>
    </location>
</feature>
<dbReference type="Pfam" id="PF07715">
    <property type="entry name" value="Plug"/>
    <property type="match status" value="1"/>
</dbReference>
<dbReference type="Gene3D" id="2.40.170.20">
    <property type="entry name" value="TonB-dependent receptor, beta-barrel domain"/>
    <property type="match status" value="1"/>
</dbReference>
<accession>A0A7W4W3A3</accession>
<comment type="caution">
    <text evidence="8">The sequence shown here is derived from an EMBL/GenBank/DDBJ whole genome shotgun (WGS) entry which is preliminary data.</text>
</comment>
<comment type="similarity">
    <text evidence="4">Belongs to the TonB-dependent receptor family.</text>
</comment>
<keyword evidence="9" id="KW-1185">Reference proteome</keyword>
<sequence>MKLSKRSRLSRAILLGTVFGSGLVLAQQEEGYKPEIAAPGPIEEVVVTGRLKSVAASIVDERIEIPFSADFLGFEAIARAGDSTIAGALRRLPGLTLIDDKFVYIRGLGERYSSVTVNGAVVPSPDLARSVIPLDLFPTSIVESIKVQKAFGSATPANFGGGAIDVRTKSFPKAPLISFSVGTGGNSISHSGLEYNDSSIKPLPDEIAGAIARYKGDISQSNIFQTENDAGNNTTAQEAEQIQRNLMLALPRQIGMGENLDNKPDQDWKLAVGNSWDVGYQWLVGGSVSASIGEKFRNKDQIKREIGNPEERYAEVDRTSEEERATYSATLGAEYGNTHAVGLSYFDIQHDVKDASISRGFDSNNPPSDGNRVVKYQTRTEERALEMVQLTGEHSFEGLEFLYDWSERLAFLESLRFSWFYSDAQVTTDVPNQTNYSGSTDLSTGFTQISPAPAAGQHVFLELEDEEESWGGSFELPVYLDQTEVTIKGGYAASEKFREYYQYTFNVNTTGLSSSVLAGGPGRVMSDPVLGDLDNDFTASLGSNFGTESYIAARKLNAYFGELDVRLSENWRVTLGSRWEEYKQALLTVDLLDFTGTSIQAQIQALQDPNQRFAFIEDDWYHSAALTYSDYGLFGSEEYQLRASYAQTTVRPDLRETAQVVYIDPQINQRVRGNPFVEKSDIDHLDLRAEFFYENGDNFTVSLFYKDISAPIETVRQPGSDDNVVLTYENAKSGDIFGIELEGLVTVPADLIGMDGFFVSGNVALSDSEVEIDTTNNVLTNDVRRLTGHSEYVINGQLGYDSPGGIHSVSLIYNVFGERIYFAGVAGNDDAFEQPFHSLDLTYTFYPTDTLSVSLKVQNILEEEREFEQENSSGRNVTILEQEVGRSWGLSAKYSY</sequence>
<evidence type="ECO:0000256" key="1">
    <source>
        <dbReference type="ARBA" id="ARBA00004442"/>
    </source>
</evidence>
<dbReference type="EMBL" id="JACHWY010000001">
    <property type="protein sequence ID" value="MBB3046671.1"/>
    <property type="molecule type" value="Genomic_DNA"/>
</dbReference>
<dbReference type="Gene3D" id="2.170.130.10">
    <property type="entry name" value="TonB-dependent receptor, plug domain"/>
    <property type="match status" value="1"/>
</dbReference>
<evidence type="ECO:0000313" key="8">
    <source>
        <dbReference type="EMBL" id="MBB3046671.1"/>
    </source>
</evidence>
<dbReference type="InterPro" id="IPR037066">
    <property type="entry name" value="Plug_dom_sf"/>
</dbReference>
<keyword evidence="8" id="KW-0675">Receptor</keyword>
<dbReference type="GO" id="GO:0009279">
    <property type="term" value="C:cell outer membrane"/>
    <property type="evidence" value="ECO:0007669"/>
    <property type="project" value="UniProtKB-SubCell"/>
</dbReference>
<feature type="domain" description="TonB-dependent receptor plug" evidence="7">
    <location>
        <begin position="64"/>
        <end position="155"/>
    </location>
</feature>
<dbReference type="InterPro" id="IPR012910">
    <property type="entry name" value="Plug_dom"/>
</dbReference>
<dbReference type="RefSeq" id="WP_183409352.1">
    <property type="nucleotide sequence ID" value="NZ_JACHWY010000001.1"/>
</dbReference>
<name>A0A7W4W3A3_9GAMM</name>
<feature type="signal peptide" evidence="5">
    <location>
        <begin position="1"/>
        <end position="26"/>
    </location>
</feature>
<organism evidence="8 9">
    <name type="scientific">Litorivivens lipolytica</name>
    <dbReference type="NCBI Taxonomy" id="1524264"/>
    <lineage>
        <taxon>Bacteria</taxon>
        <taxon>Pseudomonadati</taxon>
        <taxon>Pseudomonadota</taxon>
        <taxon>Gammaproteobacteria</taxon>
        <taxon>Litorivivens</taxon>
    </lineage>
</organism>
<dbReference type="Pfam" id="PF00593">
    <property type="entry name" value="TonB_dep_Rec_b-barrel"/>
    <property type="match status" value="1"/>
</dbReference>
<dbReference type="InterPro" id="IPR036942">
    <property type="entry name" value="Beta-barrel_TonB_sf"/>
</dbReference>
<dbReference type="InterPro" id="IPR000531">
    <property type="entry name" value="Beta-barrel_TonB"/>
</dbReference>
<evidence type="ECO:0000256" key="4">
    <source>
        <dbReference type="RuleBase" id="RU003357"/>
    </source>
</evidence>
<dbReference type="SUPFAM" id="SSF56935">
    <property type="entry name" value="Porins"/>
    <property type="match status" value="1"/>
</dbReference>
<keyword evidence="3" id="KW-0998">Cell outer membrane</keyword>
<dbReference type="Proteomes" id="UP000537130">
    <property type="component" value="Unassembled WGS sequence"/>
</dbReference>
<evidence type="ECO:0000256" key="2">
    <source>
        <dbReference type="ARBA" id="ARBA00023136"/>
    </source>
</evidence>
<reference evidence="8 9" key="1">
    <citation type="submission" date="2020-08" db="EMBL/GenBank/DDBJ databases">
        <title>Genomic Encyclopedia of Type Strains, Phase III (KMG-III): the genomes of soil and plant-associated and newly described type strains.</title>
        <authorList>
            <person name="Whitman W."/>
        </authorList>
    </citation>
    <scope>NUCLEOTIDE SEQUENCE [LARGE SCALE GENOMIC DNA]</scope>
    <source>
        <strain evidence="8 9">CECT 8654</strain>
    </source>
</reference>
<protein>
    <submittedName>
        <fullName evidence="8">TonB-dependent receptor</fullName>
    </submittedName>
</protein>
<dbReference type="PANTHER" id="PTHR40980">
    <property type="entry name" value="PLUG DOMAIN-CONTAINING PROTEIN"/>
    <property type="match status" value="1"/>
</dbReference>